<dbReference type="InterPro" id="IPR050390">
    <property type="entry name" value="C5-Methyltransferase"/>
</dbReference>
<dbReference type="EC" id="2.1.1.37" evidence="1"/>
<proteinExistence type="predicted"/>
<sequence>MESAKTSSYRNGQLPLDLHAELIVDNFAGGGGASTGIEMALGRSPDIAINHDPDALAMHRANHQEIRHLAEDVFAVDPVKVTQGRRVGLAWFSPDCKHHSKAKGGKPKDKRIRGLAWVVLHWIHRLGDNKPRIICLENVEEFQQWGPLDPDGKAKPELKGFTFRCFVGALQRRGYAVEWRELRGCDYGAPTIRKRLFLIARCDGQPIVWPEPTHGAPDSPEVKAKQLKSWRTAAECIDFSLPCPSIFERAKPLADATCRRIAKGIFRYVVDTKEPFIVSYYNQRGFRGQPADEPLRTQTCENRHAIVTPTLVNTANTKTTGRGPNNWPLTEPVRTLTSSPGFAVCAPVLTEHANASNERVFDPDAPLRTQCAEVKGGHFALVEAFLAKHYGGVVGSKCETPLGSVTAVDHHSLVSAHLTKFRTGAVGSECKDPVPTVTAGGDTARPAGNGHALGVVSANLVRHFGQSVGQGCDCPAPTVTSGGGGKTGVVTSQLAKLRGTNVGQDNREPLHTLSAQGTHFAEVRAFLVKYYGNEKDGVALNEPMHTVTAQDRFGLVQIHGEDYAIVDIGLRMLQPKELFAAQGFPKKYIFERGLYPALGGSFQWRPLTKTQQVRMCGNSVCPDLACAIVKANAPELSVKGVAA</sequence>
<dbReference type="InterPro" id="IPR029063">
    <property type="entry name" value="SAM-dependent_MTases_sf"/>
</dbReference>
<evidence type="ECO:0000256" key="1">
    <source>
        <dbReference type="ARBA" id="ARBA00011975"/>
    </source>
</evidence>
<dbReference type="GO" id="GO:0032259">
    <property type="term" value="P:methylation"/>
    <property type="evidence" value="ECO:0007669"/>
    <property type="project" value="UniProtKB-KW"/>
</dbReference>
<name>A0A842HH58_9BACT</name>
<reference evidence="7 8" key="1">
    <citation type="submission" date="2020-07" db="EMBL/GenBank/DDBJ databases">
        <authorList>
            <person name="Feng X."/>
        </authorList>
    </citation>
    <scope>NUCLEOTIDE SEQUENCE [LARGE SCALE GENOMIC DNA]</scope>
    <source>
        <strain evidence="7 8">JCM31066</strain>
    </source>
</reference>
<keyword evidence="8" id="KW-1185">Reference proteome</keyword>
<evidence type="ECO:0000256" key="2">
    <source>
        <dbReference type="ARBA" id="ARBA00022603"/>
    </source>
</evidence>
<organism evidence="7 8">
    <name type="scientific">Ruficoccus amylovorans</name>
    <dbReference type="NCBI Taxonomy" id="1804625"/>
    <lineage>
        <taxon>Bacteria</taxon>
        <taxon>Pseudomonadati</taxon>
        <taxon>Verrucomicrobiota</taxon>
        <taxon>Opitutia</taxon>
        <taxon>Puniceicoccales</taxon>
        <taxon>Cerasicoccaceae</taxon>
        <taxon>Ruficoccus</taxon>
    </lineage>
</organism>
<dbReference type="Gene3D" id="3.40.50.150">
    <property type="entry name" value="Vaccinia Virus protein VP39"/>
    <property type="match status" value="1"/>
</dbReference>
<dbReference type="GO" id="GO:0009307">
    <property type="term" value="P:DNA restriction-modification system"/>
    <property type="evidence" value="ECO:0007669"/>
    <property type="project" value="UniProtKB-KW"/>
</dbReference>
<protein>
    <recommendedName>
        <fullName evidence="1">DNA (cytosine-5-)-methyltransferase</fullName>
        <ecNumber evidence="1">2.1.1.37</ecNumber>
    </recommendedName>
</protein>
<keyword evidence="4" id="KW-0949">S-adenosyl-L-methionine</keyword>
<keyword evidence="3 7" id="KW-0808">Transferase</keyword>
<dbReference type="Pfam" id="PF00145">
    <property type="entry name" value="DNA_methylase"/>
    <property type="match status" value="1"/>
</dbReference>
<dbReference type="AlphaFoldDB" id="A0A842HH58"/>
<evidence type="ECO:0000256" key="6">
    <source>
        <dbReference type="ARBA" id="ARBA00047422"/>
    </source>
</evidence>
<dbReference type="PRINTS" id="PR00105">
    <property type="entry name" value="C5METTRFRASE"/>
</dbReference>
<dbReference type="InterPro" id="IPR001525">
    <property type="entry name" value="C5_MeTfrase"/>
</dbReference>
<evidence type="ECO:0000256" key="4">
    <source>
        <dbReference type="ARBA" id="ARBA00022691"/>
    </source>
</evidence>
<comment type="caution">
    <text evidence="7">The sequence shown here is derived from an EMBL/GenBank/DDBJ whole genome shotgun (WGS) entry which is preliminary data.</text>
</comment>
<keyword evidence="2 7" id="KW-0489">Methyltransferase</keyword>
<dbReference type="RefSeq" id="WP_185675861.1">
    <property type="nucleotide sequence ID" value="NZ_JACHVB010000035.1"/>
</dbReference>
<evidence type="ECO:0000313" key="8">
    <source>
        <dbReference type="Proteomes" id="UP000546464"/>
    </source>
</evidence>
<accession>A0A842HH58</accession>
<evidence type="ECO:0000256" key="5">
    <source>
        <dbReference type="ARBA" id="ARBA00022747"/>
    </source>
</evidence>
<keyword evidence="5" id="KW-0680">Restriction system</keyword>
<gene>
    <name evidence="7" type="ORF">H5P28_11560</name>
</gene>
<dbReference type="GO" id="GO:0003886">
    <property type="term" value="F:DNA (cytosine-5-)-methyltransferase activity"/>
    <property type="evidence" value="ECO:0007669"/>
    <property type="project" value="UniProtKB-EC"/>
</dbReference>
<dbReference type="Proteomes" id="UP000546464">
    <property type="component" value="Unassembled WGS sequence"/>
</dbReference>
<evidence type="ECO:0000313" key="7">
    <source>
        <dbReference type="EMBL" id="MBC2594894.1"/>
    </source>
</evidence>
<dbReference type="EMBL" id="JACHVB010000035">
    <property type="protein sequence ID" value="MBC2594894.1"/>
    <property type="molecule type" value="Genomic_DNA"/>
</dbReference>
<dbReference type="Gene3D" id="3.90.120.10">
    <property type="entry name" value="DNA Methylase, subunit A, domain 2"/>
    <property type="match status" value="1"/>
</dbReference>
<evidence type="ECO:0000256" key="3">
    <source>
        <dbReference type="ARBA" id="ARBA00022679"/>
    </source>
</evidence>
<dbReference type="PANTHER" id="PTHR10629:SF52">
    <property type="entry name" value="DNA (CYTOSINE-5)-METHYLTRANSFERASE 1"/>
    <property type="match status" value="1"/>
</dbReference>
<dbReference type="SUPFAM" id="SSF53335">
    <property type="entry name" value="S-adenosyl-L-methionine-dependent methyltransferases"/>
    <property type="match status" value="1"/>
</dbReference>
<dbReference type="GO" id="GO:0003677">
    <property type="term" value="F:DNA binding"/>
    <property type="evidence" value="ECO:0007669"/>
    <property type="project" value="TreeGrafter"/>
</dbReference>
<comment type="catalytic activity">
    <reaction evidence="6">
        <text>a 2'-deoxycytidine in DNA + S-adenosyl-L-methionine = a 5-methyl-2'-deoxycytidine in DNA + S-adenosyl-L-homocysteine + H(+)</text>
        <dbReference type="Rhea" id="RHEA:13681"/>
        <dbReference type="Rhea" id="RHEA-COMP:11369"/>
        <dbReference type="Rhea" id="RHEA-COMP:11370"/>
        <dbReference type="ChEBI" id="CHEBI:15378"/>
        <dbReference type="ChEBI" id="CHEBI:57856"/>
        <dbReference type="ChEBI" id="CHEBI:59789"/>
        <dbReference type="ChEBI" id="CHEBI:85452"/>
        <dbReference type="ChEBI" id="CHEBI:85454"/>
        <dbReference type="EC" id="2.1.1.37"/>
    </reaction>
</comment>
<dbReference type="GO" id="GO:0044027">
    <property type="term" value="P:negative regulation of gene expression via chromosomal CpG island methylation"/>
    <property type="evidence" value="ECO:0007669"/>
    <property type="project" value="TreeGrafter"/>
</dbReference>
<dbReference type="PANTHER" id="PTHR10629">
    <property type="entry name" value="CYTOSINE-SPECIFIC METHYLTRANSFERASE"/>
    <property type="match status" value="1"/>
</dbReference>